<dbReference type="PANTHER" id="PTHR43385">
    <property type="entry name" value="RIBOFLAVIN TRANSPORTER RIBJ"/>
    <property type="match status" value="1"/>
</dbReference>
<keyword evidence="2" id="KW-0813">Transport</keyword>
<dbReference type="InterPro" id="IPR011701">
    <property type="entry name" value="MFS"/>
</dbReference>
<keyword evidence="8" id="KW-1185">Reference proteome</keyword>
<evidence type="ECO:0000256" key="3">
    <source>
        <dbReference type="ARBA" id="ARBA00022692"/>
    </source>
</evidence>
<feature type="transmembrane region" description="Helical" evidence="6">
    <location>
        <begin position="252"/>
        <end position="273"/>
    </location>
</feature>
<feature type="transmembrane region" description="Helical" evidence="6">
    <location>
        <begin position="373"/>
        <end position="392"/>
    </location>
</feature>
<reference evidence="7 8" key="1">
    <citation type="submission" date="2023-05" db="EMBL/GenBank/DDBJ databases">
        <title>Lithophilousrod everest ZFBP1038 complete genpme.</title>
        <authorList>
            <person name="Tian M."/>
        </authorList>
    </citation>
    <scope>NUCLEOTIDE SEQUENCE [LARGE SCALE GENOMIC DNA]</scope>
    <source>
        <strain evidence="7 8">ZFBP1038</strain>
    </source>
</reference>
<dbReference type="Pfam" id="PF07690">
    <property type="entry name" value="MFS_1"/>
    <property type="match status" value="1"/>
</dbReference>
<feature type="transmembrane region" description="Helical" evidence="6">
    <location>
        <begin position="80"/>
        <end position="99"/>
    </location>
</feature>
<evidence type="ECO:0000313" key="7">
    <source>
        <dbReference type="EMBL" id="WGW12090.1"/>
    </source>
</evidence>
<evidence type="ECO:0000256" key="4">
    <source>
        <dbReference type="ARBA" id="ARBA00022989"/>
    </source>
</evidence>
<dbReference type="InterPro" id="IPR036259">
    <property type="entry name" value="MFS_trans_sf"/>
</dbReference>
<dbReference type="Proteomes" id="UP001209083">
    <property type="component" value="Chromosome"/>
</dbReference>
<dbReference type="CDD" id="cd17355">
    <property type="entry name" value="MFS_YcxA_like"/>
    <property type="match status" value="1"/>
</dbReference>
<evidence type="ECO:0000256" key="2">
    <source>
        <dbReference type="ARBA" id="ARBA00022448"/>
    </source>
</evidence>
<keyword evidence="4 6" id="KW-1133">Transmembrane helix</keyword>
<feature type="transmembrane region" description="Helical" evidence="6">
    <location>
        <begin position="285"/>
        <end position="303"/>
    </location>
</feature>
<dbReference type="PANTHER" id="PTHR43385:SF1">
    <property type="entry name" value="RIBOFLAVIN TRANSPORTER RIBJ"/>
    <property type="match status" value="1"/>
</dbReference>
<evidence type="ECO:0000256" key="1">
    <source>
        <dbReference type="ARBA" id="ARBA00004141"/>
    </source>
</evidence>
<dbReference type="RefSeq" id="WP_349638888.1">
    <property type="nucleotide sequence ID" value="NZ_CP090958.1"/>
</dbReference>
<sequence>MATSPAARNRPRGGLTALCVGQLSSWGLLYYSLPVAVHPITEDTGWSATWVTGAFSLGLIISAVAGIYVGRLLDHRGPRITMTVGTLLGAAGLVLVGLAPNLPMFFVAWIVAGFAQSAALYPPAFAIITRWYGPARVRPLTIMTLVGGLASTVYAPITAFLLDAFDWRTTYFILATALAVINTPLHYFFLNSRWEATGETHKARRTPTTEIRTITRSSRFIVLQIVMATTVLALFSVTINIIPLLIERGIDYRMAALALGLIGAGQVAGRVVFSVIPHGDSPKTRTYVIVIGAAAGLWAIALIPGPGWLLIAAAVLTGSIRGCHTLLQATAVADRWGTNSFGTINGIFMAPITAVGALAPVAGPLLASQLGNYGLMAVCMAALTSLVAVLAVKS</sequence>
<dbReference type="Gene3D" id="1.20.1250.20">
    <property type="entry name" value="MFS general substrate transporter like domains"/>
    <property type="match status" value="1"/>
</dbReference>
<evidence type="ECO:0000313" key="8">
    <source>
        <dbReference type="Proteomes" id="UP001209083"/>
    </source>
</evidence>
<keyword evidence="5 6" id="KW-0472">Membrane</keyword>
<comment type="subcellular location">
    <subcellularLocation>
        <location evidence="1">Membrane</location>
        <topology evidence="1">Multi-pass membrane protein</topology>
    </subcellularLocation>
</comment>
<evidence type="ECO:0000256" key="6">
    <source>
        <dbReference type="SAM" id="Phobius"/>
    </source>
</evidence>
<feature type="transmembrane region" description="Helical" evidence="6">
    <location>
        <begin position="12"/>
        <end position="33"/>
    </location>
</feature>
<proteinExistence type="predicted"/>
<dbReference type="InterPro" id="IPR052983">
    <property type="entry name" value="MFS_Riboflavin_Transporter"/>
</dbReference>
<feature type="transmembrane region" description="Helical" evidence="6">
    <location>
        <begin position="220"/>
        <end position="246"/>
    </location>
</feature>
<evidence type="ECO:0000256" key="5">
    <source>
        <dbReference type="ARBA" id="ARBA00023136"/>
    </source>
</evidence>
<dbReference type="SUPFAM" id="SSF103473">
    <property type="entry name" value="MFS general substrate transporter"/>
    <property type="match status" value="1"/>
</dbReference>
<feature type="transmembrane region" description="Helical" evidence="6">
    <location>
        <begin position="105"/>
        <end position="128"/>
    </location>
</feature>
<gene>
    <name evidence="7" type="ORF">LWF01_18725</name>
</gene>
<feature type="transmembrane region" description="Helical" evidence="6">
    <location>
        <begin position="140"/>
        <end position="165"/>
    </location>
</feature>
<dbReference type="EMBL" id="CP090958">
    <property type="protein sequence ID" value="WGW12090.1"/>
    <property type="molecule type" value="Genomic_DNA"/>
</dbReference>
<name>A0ABY8QSX3_9MICO</name>
<protein>
    <submittedName>
        <fullName evidence="7">MFS transporter</fullName>
    </submittedName>
</protein>
<feature type="transmembrane region" description="Helical" evidence="6">
    <location>
        <begin position="347"/>
        <end position="367"/>
    </location>
</feature>
<keyword evidence="3 6" id="KW-0812">Transmembrane</keyword>
<feature type="transmembrane region" description="Helical" evidence="6">
    <location>
        <begin position="45"/>
        <end position="68"/>
    </location>
</feature>
<feature type="transmembrane region" description="Helical" evidence="6">
    <location>
        <begin position="171"/>
        <end position="190"/>
    </location>
</feature>
<accession>A0ABY8QSX3</accession>
<organism evidence="7 8">
    <name type="scientific">Saxibacter everestensis</name>
    <dbReference type="NCBI Taxonomy" id="2909229"/>
    <lineage>
        <taxon>Bacteria</taxon>
        <taxon>Bacillati</taxon>
        <taxon>Actinomycetota</taxon>
        <taxon>Actinomycetes</taxon>
        <taxon>Micrococcales</taxon>
        <taxon>Brevibacteriaceae</taxon>
        <taxon>Saxibacter</taxon>
    </lineage>
</organism>